<keyword evidence="1" id="KW-0732">Signal</keyword>
<dbReference type="Proteomes" id="UP000319502">
    <property type="component" value="Unassembled WGS sequence"/>
</dbReference>
<keyword evidence="3" id="KW-1185">Reference proteome</keyword>
<dbReference type="AlphaFoldDB" id="A0A557R1P5"/>
<reference evidence="2 3" key="1">
    <citation type="submission" date="2019-07" db="EMBL/GenBank/DDBJ databases">
        <title>The pathways for chlorine oxyanion respiration interact through the shared metabolite chlorate.</title>
        <authorList>
            <person name="Barnum T.P."/>
            <person name="Cheng Y."/>
            <person name="Hill K.A."/>
            <person name="Lucas L.N."/>
            <person name="Carlson H.K."/>
            <person name="Coates J.D."/>
        </authorList>
    </citation>
    <scope>NUCLEOTIDE SEQUENCE [LARGE SCALE GENOMIC DNA]</scope>
    <source>
        <strain evidence="2 3">SFB-3</strain>
    </source>
</reference>
<organism evidence="2 3">
    <name type="scientific">Denitromonas halophila</name>
    <dbReference type="NCBI Taxonomy" id="1629404"/>
    <lineage>
        <taxon>Bacteria</taxon>
        <taxon>Pseudomonadati</taxon>
        <taxon>Pseudomonadota</taxon>
        <taxon>Betaproteobacteria</taxon>
        <taxon>Rhodocyclales</taxon>
        <taxon>Zoogloeaceae</taxon>
        <taxon>Denitromonas</taxon>
    </lineage>
</organism>
<dbReference type="OrthoDB" id="5296483at2"/>
<dbReference type="Pfam" id="PF07386">
    <property type="entry name" value="DUF1499"/>
    <property type="match status" value="1"/>
</dbReference>
<feature type="chain" id="PRO_5022166825" evidence="1">
    <location>
        <begin position="23"/>
        <end position="152"/>
    </location>
</feature>
<dbReference type="EMBL" id="VMNK01000003">
    <property type="protein sequence ID" value="TVO59072.1"/>
    <property type="molecule type" value="Genomic_DNA"/>
</dbReference>
<proteinExistence type="predicted"/>
<evidence type="ECO:0000256" key="1">
    <source>
        <dbReference type="SAM" id="SignalP"/>
    </source>
</evidence>
<dbReference type="InterPro" id="IPR010865">
    <property type="entry name" value="DUF1499"/>
</dbReference>
<evidence type="ECO:0000313" key="2">
    <source>
        <dbReference type="EMBL" id="TVO59072.1"/>
    </source>
</evidence>
<feature type="signal peptide" evidence="1">
    <location>
        <begin position="1"/>
        <end position="22"/>
    </location>
</feature>
<accession>A0A557R1P5</accession>
<dbReference type="RefSeq" id="WP_144308577.1">
    <property type="nucleotide sequence ID" value="NZ_VMNK01000003.1"/>
</dbReference>
<sequence length="152" mass="16664">MNTRSLATFAFTLMTLTSPTLAATPWQSCSGPPVADAANELLPCTDRPNCVSTEHPADERRITAPQGLSFEALRKASLAEPRGEIVAEGPTWFIAHFRSRLFGFIDEAHVIQRPDGQLAIRSGACSGYSDFGVNRARLLRIFTRASDTKRLE</sequence>
<comment type="caution">
    <text evidence="2">The sequence shown here is derived from an EMBL/GenBank/DDBJ whole genome shotgun (WGS) entry which is preliminary data.</text>
</comment>
<name>A0A557R1P5_9RHOO</name>
<gene>
    <name evidence="2" type="ORF">FHP91_05335</name>
</gene>
<evidence type="ECO:0000313" key="3">
    <source>
        <dbReference type="Proteomes" id="UP000319502"/>
    </source>
</evidence>
<protein>
    <submittedName>
        <fullName evidence="2">DUF1499 domain-containing protein</fullName>
    </submittedName>
</protein>